<protein>
    <submittedName>
        <fullName evidence="2">HDOD domain-containing protein</fullName>
    </submittedName>
</protein>
<accession>A0ABX8Z4U2</accession>
<keyword evidence="3" id="KW-1185">Reference proteome</keyword>
<gene>
    <name evidence="2" type="ORF">K4H28_15230</name>
</gene>
<dbReference type="EMBL" id="CP081150">
    <property type="protein sequence ID" value="QZA77607.1"/>
    <property type="molecule type" value="Genomic_DNA"/>
</dbReference>
<evidence type="ECO:0000313" key="2">
    <source>
        <dbReference type="EMBL" id="QZA77607.1"/>
    </source>
</evidence>
<sequence length="434" mass="48348">MFTWLKDWFSQSAPQPTTTSPIPPTSLRSGVHHGLMRRQLILDHHLRAHAYALSLRHLPQATHAEAHLLRNDDILLCEVSILLAQEHCPKRPLWLELEWESLASPRFAGIHTEHALTLIARGPLPASNPQLIHDFKQHWKSHTLGCDFNKALLNFPHLGEQLQVIRIHINDADISQISSLIQQSLHLAPNAKIWADGVQNQEAAEACIGMGVNYVSGAIFSQAPQLGGQLPASFMRLNLALQQAQAGAPFADIAETIRVDPALSTRLLRYVNSAAFGLNHPIHHLLDALNLLGQQRLYRWLALLFFNPCSATPLDETLLEAALTRARLMEQLGEKQFSAEQCELLFLTGLFSLLDYLLRVPRSLLLNELKMPELVAQTLTGSPTVLTPYLNLAIQSEQGEMPSANDLAQCQCDAAHFNQQQLEATMWVLTTLSS</sequence>
<dbReference type="PANTHER" id="PTHR33525">
    <property type="match status" value="1"/>
</dbReference>
<feature type="domain" description="HDOD" evidence="1">
    <location>
        <begin position="227"/>
        <end position="421"/>
    </location>
</feature>
<reference evidence="2 3" key="1">
    <citation type="submission" date="2021-08" db="EMBL/GenBank/DDBJ databases">
        <title>complete genome sequencing of Deefgea sp. D25.</title>
        <authorList>
            <person name="Bae J.-W."/>
            <person name="Gim D.-H."/>
        </authorList>
    </citation>
    <scope>NUCLEOTIDE SEQUENCE [LARGE SCALE GENOMIC DNA]</scope>
    <source>
        <strain evidence="2 3">D25</strain>
    </source>
</reference>
<evidence type="ECO:0000259" key="1">
    <source>
        <dbReference type="PROSITE" id="PS51833"/>
    </source>
</evidence>
<dbReference type="Pfam" id="PF08668">
    <property type="entry name" value="HDOD"/>
    <property type="match status" value="1"/>
</dbReference>
<dbReference type="Proteomes" id="UP000825679">
    <property type="component" value="Chromosome"/>
</dbReference>
<dbReference type="PANTHER" id="PTHR33525:SF4">
    <property type="entry name" value="CYCLIC DI-GMP PHOSPHODIESTERASE CDGJ"/>
    <property type="match status" value="1"/>
</dbReference>
<dbReference type="InterPro" id="IPR052340">
    <property type="entry name" value="RNase_Y/CdgJ"/>
</dbReference>
<proteinExistence type="predicted"/>
<organism evidence="2 3">
    <name type="scientific">Deefgea tanakiae</name>
    <dbReference type="NCBI Taxonomy" id="2865840"/>
    <lineage>
        <taxon>Bacteria</taxon>
        <taxon>Pseudomonadati</taxon>
        <taxon>Pseudomonadota</taxon>
        <taxon>Betaproteobacteria</taxon>
        <taxon>Neisseriales</taxon>
        <taxon>Chitinibacteraceae</taxon>
        <taxon>Deefgea</taxon>
    </lineage>
</organism>
<dbReference type="SUPFAM" id="SSF109604">
    <property type="entry name" value="HD-domain/PDEase-like"/>
    <property type="match status" value="1"/>
</dbReference>
<name>A0ABX8Z4U2_9NEIS</name>
<dbReference type="Gene3D" id="1.10.3210.10">
    <property type="entry name" value="Hypothetical protein af1432"/>
    <property type="match status" value="1"/>
</dbReference>
<dbReference type="InterPro" id="IPR013976">
    <property type="entry name" value="HDOD"/>
</dbReference>
<dbReference type="RefSeq" id="WP_221005988.1">
    <property type="nucleotide sequence ID" value="NZ_CP081150.1"/>
</dbReference>
<dbReference type="PROSITE" id="PS51833">
    <property type="entry name" value="HDOD"/>
    <property type="match status" value="1"/>
</dbReference>
<evidence type="ECO:0000313" key="3">
    <source>
        <dbReference type="Proteomes" id="UP000825679"/>
    </source>
</evidence>